<dbReference type="GO" id="GO:0010019">
    <property type="term" value="P:chloroplast-nucleus signaling pathway"/>
    <property type="evidence" value="ECO:0007669"/>
    <property type="project" value="TreeGrafter"/>
</dbReference>
<dbReference type="SMART" id="SM00463">
    <property type="entry name" value="SMR"/>
    <property type="match status" value="1"/>
</dbReference>
<evidence type="ECO:0000256" key="4">
    <source>
        <dbReference type="SAM" id="MobiDB-lite"/>
    </source>
</evidence>
<comment type="caution">
    <text evidence="6">The sequence shown here is derived from an EMBL/GenBank/DDBJ whole genome shotgun (WGS) entry which is preliminary data.</text>
</comment>
<feature type="compositionally biased region" description="Basic residues" evidence="4">
    <location>
        <begin position="27"/>
        <end position="40"/>
    </location>
</feature>
<dbReference type="AlphaFoldDB" id="A0A565AL56"/>
<gene>
    <name evidence="6" type="ORF">ANE_LOCUS591</name>
</gene>
<keyword evidence="7" id="KW-1185">Reference proteome</keyword>
<name>A0A565AL56_9BRAS</name>
<feature type="repeat" description="PPR" evidence="3">
    <location>
        <begin position="372"/>
        <end position="406"/>
    </location>
</feature>
<dbReference type="Pfam" id="PF01535">
    <property type="entry name" value="PPR"/>
    <property type="match status" value="1"/>
</dbReference>
<dbReference type="Gene3D" id="3.30.1370.110">
    <property type="match status" value="1"/>
</dbReference>
<evidence type="ECO:0000256" key="2">
    <source>
        <dbReference type="ARBA" id="ARBA00022737"/>
    </source>
</evidence>
<feature type="repeat" description="PPR" evidence="3">
    <location>
        <begin position="512"/>
        <end position="546"/>
    </location>
</feature>
<dbReference type="FunFam" id="1.25.40.10:FF:000556">
    <property type="entry name" value="Pentatricopeptide repeat-containing protein, chloroplastic"/>
    <property type="match status" value="1"/>
</dbReference>
<dbReference type="Gene3D" id="1.25.40.10">
    <property type="entry name" value="Tetratricopeptide repeat domain"/>
    <property type="match status" value="6"/>
</dbReference>
<dbReference type="OrthoDB" id="185373at2759"/>
<dbReference type="Pfam" id="PF13812">
    <property type="entry name" value="PPR_3"/>
    <property type="match status" value="2"/>
</dbReference>
<feature type="repeat" description="PPR" evidence="3">
    <location>
        <begin position="477"/>
        <end position="511"/>
    </location>
</feature>
<evidence type="ECO:0000259" key="5">
    <source>
        <dbReference type="PROSITE" id="PS50828"/>
    </source>
</evidence>
<keyword evidence="2" id="KW-0677">Repeat</keyword>
<feature type="repeat" description="PPR" evidence="3">
    <location>
        <begin position="442"/>
        <end position="476"/>
    </location>
</feature>
<evidence type="ECO:0000313" key="7">
    <source>
        <dbReference type="Proteomes" id="UP000489600"/>
    </source>
</evidence>
<evidence type="ECO:0000313" key="6">
    <source>
        <dbReference type="EMBL" id="VVA90146.1"/>
    </source>
</evidence>
<dbReference type="NCBIfam" id="TIGR00756">
    <property type="entry name" value="PPR"/>
    <property type="match status" value="9"/>
</dbReference>
<feature type="repeat" description="PPR" evidence="3">
    <location>
        <begin position="663"/>
        <end position="697"/>
    </location>
</feature>
<comment type="similarity">
    <text evidence="1">Belongs to the PPR family. P subfamily.</text>
</comment>
<evidence type="ECO:0000256" key="3">
    <source>
        <dbReference type="PROSITE-ProRule" id="PRU00708"/>
    </source>
</evidence>
<evidence type="ECO:0000256" key="1">
    <source>
        <dbReference type="ARBA" id="ARBA00007626"/>
    </source>
</evidence>
<feature type="region of interest" description="Disordered" evidence="4">
    <location>
        <begin position="1"/>
        <end position="102"/>
    </location>
</feature>
<dbReference type="Pfam" id="PF13041">
    <property type="entry name" value="PPR_2"/>
    <property type="match status" value="3"/>
</dbReference>
<dbReference type="PANTHER" id="PTHR47936:SF1">
    <property type="entry name" value="PENTATRICOPEPTIDE REPEAT-CONTAINING PROTEIN GUN1, CHLOROPLASTIC"/>
    <property type="match status" value="1"/>
</dbReference>
<feature type="repeat" description="PPR" evidence="3">
    <location>
        <begin position="407"/>
        <end position="441"/>
    </location>
</feature>
<dbReference type="FunFam" id="1.25.40.10:FF:000980">
    <property type="entry name" value="Pentatricopeptide repeat-containing protein, chloroplastic"/>
    <property type="match status" value="1"/>
</dbReference>
<sequence length="887" mass="98052">MASTPPHCSITATKPYQNNPYPQNQLKNHRHSPNPPKYHRPWAPQRFSPSSLGGGNRGRGSGASPSTSAAAATGQLSQTPTRFPALSPLQTPKSDLSPDFSGRRSTRFVSKMHFGRPKTAMATRHSLIAEDALHHAIQFSGDEEGIHNLLLSFESKLCGSDDYTYILRELGNRGEFEKAVRFYEFAVKRERRKNEQGKLASAMISTLGRLGKVGIAKRVFETALADGYGNTVYAFSAIISAYGRSGYHEDAIKVYKSMKSYGLRPNLVTYNAVIDACGKGGMEFKQVAEFFDEMQRNGVQPDRITFNSLLAVCSRGGSWEAARNLFDEMLNRGIEQDIFTYNTLLDAICKGGQMDLAFEILAQMPAKNIMPNVVTYSTVIDGYAKAGRFNDALTLFGEMKYLGIPLDRVSYNTLLSIFAKLGKFEEALDIVKEMASAGIRKDAVTYNALLGGYGKQGRYDEVKTVFAEMKQEHVLPNLLTYSTLIDVYSKGGLYKEAMEIFREFKSVGLRADVVLYSALIDALCKNGLVESAVSLLDEMTKEGISPNVVTYNSMIDAFGRSATMECLADINEGGASGLEEEDESFSSSSISLSPSNSLPLAVGKVDSLSKLTKTEDHQIVKIFGQLVAEGNNRTKKDCKQDMQELSCILEVFHKMHELEIKPNVVTFSAILNACSRCNSFEEASMLLEELRLFDNKVYGVAHGLLMGYRENVWVQAQSLFDEVKAMDGSTASAFYNALTDMLWHFGQKRGAQLVVLEGRRRKVWENVWSDSCLDLHLMSSGAARAMVHAWLLNIRSIVDEGHELPKLLSILTGWGKHSKVMGDGTLRRVVEALLRGMGAPFHVAKCNVGRFISTGSVVEAWLRESGTLKVLVLHDDKHEQASLPLPL</sequence>
<dbReference type="EMBL" id="CABITT030000001">
    <property type="protein sequence ID" value="VVA90146.1"/>
    <property type="molecule type" value="Genomic_DNA"/>
</dbReference>
<dbReference type="InterPro" id="IPR002625">
    <property type="entry name" value="Smr_dom"/>
</dbReference>
<feature type="compositionally biased region" description="Gly residues" evidence="4">
    <location>
        <begin position="52"/>
        <end position="61"/>
    </location>
</feature>
<dbReference type="SUPFAM" id="SSF48452">
    <property type="entry name" value="TPR-like"/>
    <property type="match status" value="1"/>
</dbReference>
<dbReference type="SUPFAM" id="SSF160443">
    <property type="entry name" value="SMR domain-like"/>
    <property type="match status" value="1"/>
</dbReference>
<dbReference type="GO" id="GO:0031930">
    <property type="term" value="P:mitochondria-nucleus signaling pathway"/>
    <property type="evidence" value="ECO:0007669"/>
    <property type="project" value="TreeGrafter"/>
</dbReference>
<dbReference type="PANTHER" id="PTHR47936">
    <property type="entry name" value="PPR_LONG DOMAIN-CONTAINING PROTEIN"/>
    <property type="match status" value="1"/>
</dbReference>
<dbReference type="InterPro" id="IPR011990">
    <property type="entry name" value="TPR-like_helical_dom_sf"/>
</dbReference>
<dbReference type="PROSITE" id="PS51375">
    <property type="entry name" value="PPR"/>
    <property type="match status" value="10"/>
</dbReference>
<feature type="repeat" description="PPR" evidence="3">
    <location>
        <begin position="302"/>
        <end position="336"/>
    </location>
</feature>
<dbReference type="FunFam" id="1.25.40.10:FF:000581">
    <property type="entry name" value="Pentatricopeptide repeat-containing protein, chloroplastic"/>
    <property type="match status" value="1"/>
</dbReference>
<feature type="compositionally biased region" description="Low complexity" evidence="4">
    <location>
        <begin position="62"/>
        <end position="74"/>
    </location>
</feature>
<dbReference type="InterPro" id="IPR002885">
    <property type="entry name" value="PPR_rpt"/>
</dbReference>
<feature type="repeat" description="PPR" evidence="3">
    <location>
        <begin position="337"/>
        <end position="371"/>
    </location>
</feature>
<feature type="compositionally biased region" description="Polar residues" evidence="4">
    <location>
        <begin position="10"/>
        <end position="26"/>
    </location>
</feature>
<dbReference type="GO" id="GO:0009507">
    <property type="term" value="C:chloroplast"/>
    <property type="evidence" value="ECO:0007669"/>
    <property type="project" value="TreeGrafter"/>
</dbReference>
<reference evidence="6" key="1">
    <citation type="submission" date="2019-07" db="EMBL/GenBank/DDBJ databases">
        <authorList>
            <person name="Dittberner H."/>
        </authorList>
    </citation>
    <scope>NUCLEOTIDE SEQUENCE [LARGE SCALE GENOMIC DNA]</scope>
</reference>
<feature type="domain" description="Smr" evidence="5">
    <location>
        <begin position="773"/>
        <end position="862"/>
    </location>
</feature>
<dbReference type="PROSITE" id="PS50828">
    <property type="entry name" value="SMR"/>
    <property type="match status" value="1"/>
</dbReference>
<organism evidence="6 7">
    <name type="scientific">Arabis nemorensis</name>
    <dbReference type="NCBI Taxonomy" id="586526"/>
    <lineage>
        <taxon>Eukaryota</taxon>
        <taxon>Viridiplantae</taxon>
        <taxon>Streptophyta</taxon>
        <taxon>Embryophyta</taxon>
        <taxon>Tracheophyta</taxon>
        <taxon>Spermatophyta</taxon>
        <taxon>Magnoliopsida</taxon>
        <taxon>eudicotyledons</taxon>
        <taxon>Gunneridae</taxon>
        <taxon>Pentapetalae</taxon>
        <taxon>rosids</taxon>
        <taxon>malvids</taxon>
        <taxon>Brassicales</taxon>
        <taxon>Brassicaceae</taxon>
        <taxon>Arabideae</taxon>
        <taxon>Arabis</taxon>
    </lineage>
</organism>
<protein>
    <recommendedName>
        <fullName evidence="5">Smr domain-containing protein</fullName>
    </recommendedName>
</protein>
<accession>A0A565AL56</accession>
<feature type="repeat" description="PPR" evidence="3">
    <location>
        <begin position="231"/>
        <end position="265"/>
    </location>
</feature>
<dbReference type="InterPro" id="IPR036063">
    <property type="entry name" value="Smr_dom_sf"/>
</dbReference>
<proteinExistence type="inferred from homology"/>
<dbReference type="Proteomes" id="UP000489600">
    <property type="component" value="Unassembled WGS sequence"/>
</dbReference>
<feature type="repeat" description="PPR" evidence="3">
    <location>
        <begin position="266"/>
        <end position="301"/>
    </location>
</feature>